<accession>A0A9Q1AW82</accession>
<comment type="caution">
    <text evidence="1">The sequence shown here is derived from an EMBL/GenBank/DDBJ whole genome shotgun (WGS) entry which is preliminary data.</text>
</comment>
<name>A0A9Q1AW82_9SAUR</name>
<feature type="non-terminal residue" evidence="1">
    <location>
        <position position="1"/>
    </location>
</feature>
<protein>
    <submittedName>
        <fullName evidence="1">Uncharacterized protein</fullName>
    </submittedName>
</protein>
<dbReference type="Proteomes" id="UP001142489">
    <property type="component" value="Unassembled WGS sequence"/>
</dbReference>
<evidence type="ECO:0000313" key="1">
    <source>
        <dbReference type="EMBL" id="KAJ7316306.1"/>
    </source>
</evidence>
<reference evidence="1" key="1">
    <citation type="journal article" date="2023" name="DNA Res.">
        <title>Chromosome-level genome assembly of Phrynocephalus forsythii using third-generation DNA sequencing and Hi-C analysis.</title>
        <authorList>
            <person name="Qi Y."/>
            <person name="Zhao W."/>
            <person name="Zhao Y."/>
            <person name="Niu C."/>
            <person name="Cao S."/>
            <person name="Zhang Y."/>
        </authorList>
    </citation>
    <scope>NUCLEOTIDE SEQUENCE</scope>
    <source>
        <tissue evidence="1">Muscle</tissue>
    </source>
</reference>
<dbReference type="AlphaFoldDB" id="A0A9Q1AW82"/>
<dbReference type="EMBL" id="JAPFRF010000011">
    <property type="protein sequence ID" value="KAJ7316306.1"/>
    <property type="molecule type" value="Genomic_DNA"/>
</dbReference>
<proteinExistence type="predicted"/>
<organism evidence="1 2">
    <name type="scientific">Phrynocephalus forsythii</name>
    <dbReference type="NCBI Taxonomy" id="171643"/>
    <lineage>
        <taxon>Eukaryota</taxon>
        <taxon>Metazoa</taxon>
        <taxon>Chordata</taxon>
        <taxon>Craniata</taxon>
        <taxon>Vertebrata</taxon>
        <taxon>Euteleostomi</taxon>
        <taxon>Lepidosauria</taxon>
        <taxon>Squamata</taxon>
        <taxon>Bifurcata</taxon>
        <taxon>Unidentata</taxon>
        <taxon>Episquamata</taxon>
        <taxon>Toxicofera</taxon>
        <taxon>Iguania</taxon>
        <taxon>Acrodonta</taxon>
        <taxon>Agamidae</taxon>
        <taxon>Agaminae</taxon>
        <taxon>Phrynocephalus</taxon>
    </lineage>
</organism>
<keyword evidence="2" id="KW-1185">Reference proteome</keyword>
<evidence type="ECO:0000313" key="2">
    <source>
        <dbReference type="Proteomes" id="UP001142489"/>
    </source>
</evidence>
<gene>
    <name evidence="1" type="ORF">JRQ81_002468</name>
</gene>
<sequence>DRDSKLKDLQNAFLRLQYPPCMVKERINKARRIPRDNLLQNISKGPNDRTPLVVTCSPQERPLTYILNDLQSILNRNTLLSKTLGGRPIIAYRQSPNLKKKTSAHKIRK</sequence>